<name>A0A915N9F0_MELJA</name>
<evidence type="ECO:0000256" key="2">
    <source>
        <dbReference type="ARBA" id="ARBA00007103"/>
    </source>
</evidence>
<keyword evidence="6" id="KW-0198">Cysteine biosynthesis</keyword>
<dbReference type="FunFam" id="3.40.50.1100:FF:000006">
    <property type="entry name" value="Cysteine synthase"/>
    <property type="match status" value="1"/>
</dbReference>
<evidence type="ECO:0000313" key="8">
    <source>
        <dbReference type="Proteomes" id="UP000887561"/>
    </source>
</evidence>
<comment type="cofactor">
    <cofactor evidence="1">
        <name>pyridoxal 5'-phosphate</name>
        <dbReference type="ChEBI" id="CHEBI:597326"/>
    </cofactor>
</comment>
<dbReference type="Gene3D" id="3.40.50.1100">
    <property type="match status" value="1"/>
</dbReference>
<proteinExistence type="inferred from homology"/>
<dbReference type="GO" id="GO:0016740">
    <property type="term" value="F:transferase activity"/>
    <property type="evidence" value="ECO:0007669"/>
    <property type="project" value="UniProtKB-KW"/>
</dbReference>
<dbReference type="GO" id="GO:0006535">
    <property type="term" value="P:cysteine biosynthetic process from serine"/>
    <property type="evidence" value="ECO:0007669"/>
    <property type="project" value="UniProtKB-ARBA"/>
</dbReference>
<keyword evidence="8" id="KW-1185">Reference proteome</keyword>
<evidence type="ECO:0000256" key="1">
    <source>
        <dbReference type="ARBA" id="ARBA00001933"/>
    </source>
</evidence>
<evidence type="ECO:0000256" key="3">
    <source>
        <dbReference type="ARBA" id="ARBA00022605"/>
    </source>
</evidence>
<evidence type="ECO:0000313" key="9">
    <source>
        <dbReference type="WBParaSite" id="scaffold9776_cov137.g14253"/>
    </source>
</evidence>
<keyword evidence="4" id="KW-0808">Transferase</keyword>
<keyword evidence="3" id="KW-0028">Amino-acid biosynthesis</keyword>
<comment type="similarity">
    <text evidence="2">Belongs to the cysteine synthase/cystathionine beta-synthase family.</text>
</comment>
<evidence type="ECO:0000256" key="4">
    <source>
        <dbReference type="ARBA" id="ARBA00022679"/>
    </source>
</evidence>
<dbReference type="AlphaFoldDB" id="A0A915N9F0"/>
<dbReference type="Pfam" id="PF00291">
    <property type="entry name" value="PALP"/>
    <property type="match status" value="1"/>
</dbReference>
<dbReference type="InterPro" id="IPR001926">
    <property type="entry name" value="TrpB-like_PALP"/>
</dbReference>
<dbReference type="WBParaSite" id="scaffold9776_cov137.g14253">
    <property type="protein sequence ID" value="scaffold9776_cov137.g14253"/>
    <property type="gene ID" value="scaffold9776_cov137.g14253"/>
</dbReference>
<dbReference type="InterPro" id="IPR050214">
    <property type="entry name" value="Cys_Synth/Cystath_Beta-Synth"/>
</dbReference>
<dbReference type="PANTHER" id="PTHR10314">
    <property type="entry name" value="CYSTATHIONINE BETA-SYNTHASE"/>
    <property type="match status" value="1"/>
</dbReference>
<keyword evidence="5" id="KW-0663">Pyridoxal phosphate</keyword>
<organism evidence="8 9">
    <name type="scientific">Meloidogyne javanica</name>
    <name type="common">Root-knot nematode worm</name>
    <dbReference type="NCBI Taxonomy" id="6303"/>
    <lineage>
        <taxon>Eukaryota</taxon>
        <taxon>Metazoa</taxon>
        <taxon>Ecdysozoa</taxon>
        <taxon>Nematoda</taxon>
        <taxon>Chromadorea</taxon>
        <taxon>Rhabditida</taxon>
        <taxon>Tylenchina</taxon>
        <taxon>Tylenchomorpha</taxon>
        <taxon>Tylenchoidea</taxon>
        <taxon>Meloidogynidae</taxon>
        <taxon>Meloidogyninae</taxon>
        <taxon>Meloidogyne</taxon>
        <taxon>Meloidogyne incognita group</taxon>
    </lineage>
</organism>
<dbReference type="SUPFAM" id="SSF53686">
    <property type="entry name" value="Tryptophan synthase beta subunit-like PLP-dependent enzymes"/>
    <property type="match status" value="1"/>
</dbReference>
<evidence type="ECO:0000259" key="7">
    <source>
        <dbReference type="Pfam" id="PF00291"/>
    </source>
</evidence>
<evidence type="ECO:0000256" key="5">
    <source>
        <dbReference type="ARBA" id="ARBA00022898"/>
    </source>
</evidence>
<dbReference type="Proteomes" id="UP000887561">
    <property type="component" value="Unplaced"/>
</dbReference>
<protein>
    <submittedName>
        <fullName evidence="9">Tryptophan synthase beta chain-like PALP domain-containing protein</fullName>
    </submittedName>
</protein>
<evidence type="ECO:0000256" key="6">
    <source>
        <dbReference type="ARBA" id="ARBA00023192"/>
    </source>
</evidence>
<reference evidence="9" key="1">
    <citation type="submission" date="2022-11" db="UniProtKB">
        <authorList>
            <consortium name="WormBaseParasite"/>
        </authorList>
    </citation>
    <scope>IDENTIFICATION</scope>
</reference>
<sequence length="194" mass="20686">FDNPVNPQIHYSTTGPEIFRQTGGQLDACVIGIGTGGTITGVGRYLREKKPDIRLYAVEPIESPVLSGGKPGPHRIQGIGTGVVPPVLDTKIYDEVVTVSSDDAIAMAKRAALEEGLLCGISSGAALVAALRIAEKPEMKGKLVVTILPSFGERYLTTTLYSDIREASAALTHTETIEETINRINANPRCTNIQ</sequence>
<dbReference type="InterPro" id="IPR036052">
    <property type="entry name" value="TrpB-like_PALP_sf"/>
</dbReference>
<feature type="domain" description="Tryptophan synthase beta chain-like PALP" evidence="7">
    <location>
        <begin position="1"/>
        <end position="149"/>
    </location>
</feature>
<accession>A0A915N9F0</accession>